<feature type="non-terminal residue" evidence="2">
    <location>
        <position position="147"/>
    </location>
</feature>
<name>A0A979FVL3_HYAAZ</name>
<gene>
    <name evidence="2" type="primary">LOC125179206</name>
</gene>
<protein>
    <submittedName>
        <fullName evidence="2">Uncharacterized protein LOC125179206</fullName>
    </submittedName>
</protein>
<keyword evidence="1" id="KW-1185">Reference proteome</keyword>
<evidence type="ECO:0000313" key="2">
    <source>
        <dbReference type="RefSeq" id="XP_047740567.1"/>
    </source>
</evidence>
<dbReference type="AlphaFoldDB" id="A0A979FVL3"/>
<proteinExistence type="predicted"/>
<evidence type="ECO:0000313" key="1">
    <source>
        <dbReference type="Proteomes" id="UP000694843"/>
    </source>
</evidence>
<dbReference type="GeneID" id="125179206"/>
<dbReference type="Proteomes" id="UP000694843">
    <property type="component" value="Unplaced"/>
</dbReference>
<organism evidence="1 2">
    <name type="scientific">Hyalella azteca</name>
    <name type="common">Amphipod</name>
    <dbReference type="NCBI Taxonomy" id="294128"/>
    <lineage>
        <taxon>Eukaryota</taxon>
        <taxon>Metazoa</taxon>
        <taxon>Ecdysozoa</taxon>
        <taxon>Arthropoda</taxon>
        <taxon>Crustacea</taxon>
        <taxon>Multicrustacea</taxon>
        <taxon>Malacostraca</taxon>
        <taxon>Eumalacostraca</taxon>
        <taxon>Peracarida</taxon>
        <taxon>Amphipoda</taxon>
        <taxon>Senticaudata</taxon>
        <taxon>Talitrida</taxon>
        <taxon>Talitroidea</taxon>
        <taxon>Hyalellidae</taxon>
        <taxon>Hyalella</taxon>
    </lineage>
</organism>
<accession>A0A979FVL3</accession>
<sequence>MKLLPLLEQKGFQLTAVSVAALVTNTRISKRLYEKLYDANFMENIVHGSESGYRILLAELTKNCCRNGPCWFRSSMLTSACREFIRVSSQIPALLLLQFGVHNFTPYEDLRIDSSWQSVIGRNTYIIHRYAAQYRRLVTKYEVLSPS</sequence>
<reference evidence="2" key="1">
    <citation type="submission" date="2025-08" db="UniProtKB">
        <authorList>
            <consortium name="RefSeq"/>
        </authorList>
    </citation>
    <scope>IDENTIFICATION</scope>
    <source>
        <tissue evidence="2">Whole organism</tissue>
    </source>
</reference>
<dbReference type="KEGG" id="hazt:125179206"/>
<dbReference type="RefSeq" id="XP_047740567.1">
    <property type="nucleotide sequence ID" value="XM_047884611.1"/>
</dbReference>